<accession>A0A494YYN7</accession>
<dbReference type="InterPro" id="IPR047705">
    <property type="entry name" value="AimR-like"/>
</dbReference>
<dbReference type="AlphaFoldDB" id="A0A494YYN7"/>
<reference evidence="1 2" key="1">
    <citation type="journal article" date="2015" name="Antonie Van Leeuwenhoek">
        <title>Oceanobacillus bengalensis sp. nov., a bacterium isolated from seawater of the Bay of Bengal.</title>
        <authorList>
            <person name="Yongchang O."/>
            <person name="Xiang W."/>
            <person name="Wang G."/>
        </authorList>
    </citation>
    <scope>NUCLEOTIDE SEQUENCE [LARGE SCALE GENOMIC DNA]</scope>
    <source>
        <strain evidence="1 2">MCCC 1K00260</strain>
    </source>
</reference>
<evidence type="ECO:0008006" key="3">
    <source>
        <dbReference type="Google" id="ProtNLM"/>
    </source>
</evidence>
<dbReference type="NCBIfam" id="NF038310">
    <property type="entry name" value="lysogeny_AimR"/>
    <property type="match status" value="1"/>
</dbReference>
<dbReference type="Pfam" id="PF22871">
    <property type="entry name" value="AimR"/>
    <property type="match status" value="1"/>
</dbReference>
<sequence>MRLSANILLEKKEQTWEQFQERVRLECDIETETQMMRRFFLQTSSIDVQKKGLEFLYMNGFYDDLQLLIKINQQSDYTSNRNWARIYQILLDTKSGQYSPEELLQQLEQLHTQETEVLCLKEFAKINIYYNRNQYNEFGNFLNTIEQLFLMIDDYFLLDYFKLRISQIYFVYSLMKNELIIARKYGYKVLTLTKSPSIQVDAHIKLGLSYTFDSYSQGIYHLEQALKIAKKHHLTEKIYLIEQRNIPFLSAKFKKVENISTNDISEQAHIEIAKGNDEKAVELLEDVSLDTPFRLYYMGKAKGDRNLLIRAYKEFIHERGDYFFSRLPLDELRKIYI</sequence>
<protein>
    <recommendedName>
        <fullName evidence="3">Tetratricopeptide repeat protein</fullName>
    </recommendedName>
</protein>
<proteinExistence type="predicted"/>
<dbReference type="RefSeq" id="WP_121131411.1">
    <property type="nucleotide sequence ID" value="NZ_RBZO01000014.1"/>
</dbReference>
<organism evidence="1 2">
    <name type="scientific">Oceanobacillus bengalensis</name>
    <dbReference type="NCBI Taxonomy" id="1435466"/>
    <lineage>
        <taxon>Bacteria</taxon>
        <taxon>Bacillati</taxon>
        <taxon>Bacillota</taxon>
        <taxon>Bacilli</taxon>
        <taxon>Bacillales</taxon>
        <taxon>Bacillaceae</taxon>
        <taxon>Oceanobacillus</taxon>
    </lineage>
</organism>
<keyword evidence="2" id="KW-1185">Reference proteome</keyword>
<gene>
    <name evidence="1" type="ORF">D8M05_10105</name>
</gene>
<evidence type="ECO:0000313" key="2">
    <source>
        <dbReference type="Proteomes" id="UP000281813"/>
    </source>
</evidence>
<name>A0A494YYN7_9BACI</name>
<comment type="caution">
    <text evidence="1">The sequence shown here is derived from an EMBL/GenBank/DDBJ whole genome shotgun (WGS) entry which is preliminary data.</text>
</comment>
<dbReference type="EMBL" id="RBZO01000014">
    <property type="protein sequence ID" value="RKQ15343.1"/>
    <property type="molecule type" value="Genomic_DNA"/>
</dbReference>
<evidence type="ECO:0000313" key="1">
    <source>
        <dbReference type="EMBL" id="RKQ15343.1"/>
    </source>
</evidence>
<dbReference type="Proteomes" id="UP000281813">
    <property type="component" value="Unassembled WGS sequence"/>
</dbReference>